<feature type="domain" description="HTH deoR-type" evidence="4">
    <location>
        <begin position="19"/>
        <end position="84"/>
    </location>
</feature>
<dbReference type="SUPFAM" id="SSF46785">
    <property type="entry name" value="Winged helix' DNA-binding domain"/>
    <property type="match status" value="1"/>
</dbReference>
<dbReference type="InterPro" id="IPR013196">
    <property type="entry name" value="HTH_11"/>
</dbReference>
<evidence type="ECO:0000313" key="5">
    <source>
        <dbReference type="EMBL" id="GAA3285363.1"/>
    </source>
</evidence>
<dbReference type="PIRSF" id="PIRSF016838">
    <property type="entry name" value="PafC"/>
    <property type="match status" value="1"/>
</dbReference>
<evidence type="ECO:0000256" key="1">
    <source>
        <dbReference type="ARBA" id="ARBA00023015"/>
    </source>
</evidence>
<dbReference type="InterPro" id="IPR026881">
    <property type="entry name" value="WYL_dom"/>
</dbReference>
<dbReference type="InterPro" id="IPR028349">
    <property type="entry name" value="PafC-like"/>
</dbReference>
<dbReference type="Pfam" id="PF13280">
    <property type="entry name" value="WYL"/>
    <property type="match status" value="1"/>
</dbReference>
<dbReference type="PROSITE" id="PS51000">
    <property type="entry name" value="HTH_DEOR_2"/>
    <property type="match status" value="1"/>
</dbReference>
<comment type="caution">
    <text evidence="5">The sequence shown here is derived from an EMBL/GenBank/DDBJ whole genome shotgun (WGS) entry which is preliminary data.</text>
</comment>
<keyword evidence="3" id="KW-0804">Transcription</keyword>
<dbReference type="Proteomes" id="UP001501736">
    <property type="component" value="Unassembled WGS sequence"/>
</dbReference>
<dbReference type="InterPro" id="IPR001034">
    <property type="entry name" value="DeoR_HTH"/>
</dbReference>
<protein>
    <submittedName>
        <fullName evidence="5">WYL domain-containing protein</fullName>
    </submittedName>
</protein>
<gene>
    <name evidence="5" type="ORF">GCM10020260_17840</name>
</gene>
<evidence type="ECO:0000313" key="6">
    <source>
        <dbReference type="Proteomes" id="UP001501736"/>
    </source>
</evidence>
<dbReference type="InterPro" id="IPR018356">
    <property type="entry name" value="Tscrpt_reg_HTH_DeoR_CS"/>
</dbReference>
<keyword evidence="2" id="KW-0238">DNA-binding</keyword>
<reference evidence="6" key="1">
    <citation type="journal article" date="2019" name="Int. J. Syst. Evol. Microbiol.">
        <title>The Global Catalogue of Microorganisms (GCM) 10K type strain sequencing project: providing services to taxonomists for standard genome sequencing and annotation.</title>
        <authorList>
            <consortium name="The Broad Institute Genomics Platform"/>
            <consortium name="The Broad Institute Genome Sequencing Center for Infectious Disease"/>
            <person name="Wu L."/>
            <person name="Ma J."/>
        </authorList>
    </citation>
    <scope>NUCLEOTIDE SEQUENCE [LARGE SCALE GENOMIC DNA]</scope>
    <source>
        <strain evidence="6">JCM 11483</strain>
    </source>
</reference>
<dbReference type="InterPro" id="IPR036388">
    <property type="entry name" value="WH-like_DNA-bd_sf"/>
</dbReference>
<evidence type="ECO:0000256" key="3">
    <source>
        <dbReference type="ARBA" id="ARBA00023163"/>
    </source>
</evidence>
<proteinExistence type="predicted"/>
<dbReference type="PANTHER" id="PTHR34580:SF3">
    <property type="entry name" value="PROTEIN PAFB"/>
    <property type="match status" value="1"/>
</dbReference>
<dbReference type="Pfam" id="PF08279">
    <property type="entry name" value="HTH_11"/>
    <property type="match status" value="1"/>
</dbReference>
<dbReference type="PANTHER" id="PTHR34580">
    <property type="match status" value="1"/>
</dbReference>
<dbReference type="InterPro" id="IPR036390">
    <property type="entry name" value="WH_DNA-bd_sf"/>
</dbReference>
<evidence type="ECO:0000256" key="2">
    <source>
        <dbReference type="ARBA" id="ARBA00023125"/>
    </source>
</evidence>
<dbReference type="Gene3D" id="1.10.10.10">
    <property type="entry name" value="Winged helix-like DNA-binding domain superfamily/Winged helix DNA-binding domain"/>
    <property type="match status" value="1"/>
</dbReference>
<sequence length="344" mass="37106">MSASSVYGEDMADAGETDPTRRALQILGILQARSSASAAELAARLRVTERTVRRDMQRLRDLGYRVDGEAGQGGGYRLAGGSDRPLLVLEADEASAVVLGLSHLTDLGLSGLEDPALSALAKVARTMSPTLSARAERLRRGTAVVGERAQTADVEQVARLAEAAAEGRIITVTHRRRDGATTDRRIDPHRVVAFAGRWYLFGWCHLRRDWRTFRIDRLADLHVTTLRQRVRVAPDAAGAVRRAVLHSPYPQLARVLVEAPAEEVRARIPARAADVEPADDSARTLITAGAHDLTGLALHLAMLELPLEVIEPVELVETLHRLGETLCSAAAVSAAGRSGTARAE</sequence>
<keyword evidence="6" id="KW-1185">Reference proteome</keyword>
<evidence type="ECO:0000259" key="4">
    <source>
        <dbReference type="PROSITE" id="PS51000"/>
    </source>
</evidence>
<dbReference type="InterPro" id="IPR051534">
    <property type="entry name" value="CBASS_pafABC_assoc_protein"/>
</dbReference>
<dbReference type="RefSeq" id="WP_344720385.1">
    <property type="nucleotide sequence ID" value="NZ_BAAAYG010000005.1"/>
</dbReference>
<dbReference type="SMART" id="SM00420">
    <property type="entry name" value="HTH_DEOR"/>
    <property type="match status" value="1"/>
</dbReference>
<dbReference type="EMBL" id="BAAAYG010000005">
    <property type="protein sequence ID" value="GAA3285363.1"/>
    <property type="molecule type" value="Genomic_DNA"/>
</dbReference>
<accession>A0ABP6REX1</accession>
<dbReference type="PROSITE" id="PS52050">
    <property type="entry name" value="WYL"/>
    <property type="match status" value="1"/>
</dbReference>
<dbReference type="PROSITE" id="PS00894">
    <property type="entry name" value="HTH_DEOR_1"/>
    <property type="match status" value="1"/>
</dbReference>
<keyword evidence="1" id="KW-0805">Transcription regulation</keyword>
<name>A0ABP6REX1_9MICC</name>
<organism evidence="5 6">
    <name type="scientific">Nesterenkonia halobia</name>
    <dbReference type="NCBI Taxonomy" id="37922"/>
    <lineage>
        <taxon>Bacteria</taxon>
        <taxon>Bacillati</taxon>
        <taxon>Actinomycetota</taxon>
        <taxon>Actinomycetes</taxon>
        <taxon>Micrococcales</taxon>
        <taxon>Micrococcaceae</taxon>
        <taxon>Nesterenkonia</taxon>
    </lineage>
</organism>